<dbReference type="Pfam" id="PF01063">
    <property type="entry name" value="Aminotran_4"/>
    <property type="match status" value="1"/>
</dbReference>
<keyword evidence="13" id="KW-0032">Aminotransferase</keyword>
<dbReference type="InterPro" id="IPR050571">
    <property type="entry name" value="Class-IV_PLP-Dep_Aminotrnsfr"/>
</dbReference>
<dbReference type="GO" id="GO:0046656">
    <property type="term" value="P:folic acid biosynthetic process"/>
    <property type="evidence" value="ECO:0007669"/>
    <property type="project" value="UniProtKB-KW"/>
</dbReference>
<dbReference type="InterPro" id="IPR036038">
    <property type="entry name" value="Aminotransferase-like"/>
</dbReference>
<comment type="similarity">
    <text evidence="2 11">Belongs to the class-IV pyridoxal-phosphate-dependent aminotransferase family.</text>
</comment>
<comment type="catalytic activity">
    <reaction evidence="7">
        <text>4-amino-4-deoxychorismate = 4-aminobenzoate + pyruvate + H(+)</text>
        <dbReference type="Rhea" id="RHEA:16201"/>
        <dbReference type="ChEBI" id="CHEBI:15361"/>
        <dbReference type="ChEBI" id="CHEBI:15378"/>
        <dbReference type="ChEBI" id="CHEBI:17836"/>
        <dbReference type="ChEBI" id="CHEBI:58406"/>
        <dbReference type="EC" id="4.1.3.38"/>
    </reaction>
</comment>
<dbReference type="InterPro" id="IPR001544">
    <property type="entry name" value="Aminotrans_IV"/>
</dbReference>
<evidence type="ECO:0000256" key="6">
    <source>
        <dbReference type="ARBA" id="ARBA00035676"/>
    </source>
</evidence>
<evidence type="ECO:0000256" key="1">
    <source>
        <dbReference type="ARBA" id="ARBA00001933"/>
    </source>
</evidence>
<accession>A0A0W1A1S9</accession>
<dbReference type="FunFam" id="3.20.10.10:FF:000002">
    <property type="entry name" value="D-alanine aminotransferase"/>
    <property type="match status" value="1"/>
</dbReference>
<evidence type="ECO:0000256" key="9">
    <source>
        <dbReference type="ARBA" id="ARBA00069174"/>
    </source>
</evidence>
<dbReference type="GO" id="GO:0008483">
    <property type="term" value="F:transaminase activity"/>
    <property type="evidence" value="ECO:0007669"/>
    <property type="project" value="UniProtKB-KW"/>
</dbReference>
<protein>
    <recommendedName>
        <fullName evidence="9">Aminodeoxychorismate lyase</fullName>
        <ecNumber evidence="6">4.1.3.38</ecNumber>
    </recommendedName>
    <alternativeName>
        <fullName evidence="10">4-amino-4-deoxychorismate lyase</fullName>
    </alternativeName>
</protein>
<dbReference type="EC" id="4.1.3.38" evidence="6"/>
<dbReference type="PROSITE" id="PS00770">
    <property type="entry name" value="AA_TRANSFER_CLASS_4"/>
    <property type="match status" value="1"/>
</dbReference>
<dbReference type="Proteomes" id="UP000054729">
    <property type="component" value="Unassembled WGS sequence"/>
</dbReference>
<dbReference type="GO" id="GO:0008696">
    <property type="term" value="F:4-amino-4-deoxychorismate lyase activity"/>
    <property type="evidence" value="ECO:0007669"/>
    <property type="project" value="UniProtKB-EC"/>
</dbReference>
<dbReference type="PANTHER" id="PTHR42743">
    <property type="entry name" value="AMINO-ACID AMINOTRANSFERASE"/>
    <property type="match status" value="1"/>
</dbReference>
<evidence type="ECO:0000256" key="10">
    <source>
        <dbReference type="ARBA" id="ARBA00080135"/>
    </source>
</evidence>
<dbReference type="STRING" id="66969.Lwal_3129"/>
<dbReference type="InterPro" id="IPR018300">
    <property type="entry name" value="Aminotrans_IV_CS"/>
</dbReference>
<dbReference type="RefSeq" id="WP_231951035.1">
    <property type="nucleotide sequence ID" value="NZ_CAAAIQ010000005.1"/>
</dbReference>
<evidence type="ECO:0000256" key="8">
    <source>
        <dbReference type="ARBA" id="ARBA00054027"/>
    </source>
</evidence>
<dbReference type="GO" id="GO:0005829">
    <property type="term" value="C:cytosol"/>
    <property type="evidence" value="ECO:0007669"/>
    <property type="project" value="TreeGrafter"/>
</dbReference>
<evidence type="ECO:0000313" key="13">
    <source>
        <dbReference type="EMBL" id="KTD75088.1"/>
    </source>
</evidence>
<comment type="cofactor">
    <cofactor evidence="1 12">
        <name>pyridoxal 5'-phosphate</name>
        <dbReference type="ChEBI" id="CHEBI:597326"/>
    </cofactor>
</comment>
<evidence type="ECO:0000256" key="4">
    <source>
        <dbReference type="ARBA" id="ARBA00022909"/>
    </source>
</evidence>
<dbReference type="AlphaFoldDB" id="A0A0W1A1S9"/>
<comment type="function">
    <text evidence="8">Involved in the biosynthesis of p-aminobenzoate (PABA), a precursor of tetrahydrofolate. Converts 4-amino-4-deoxychorismate into 4-aminobenzoate (PABA) and pyruvate.</text>
</comment>
<evidence type="ECO:0000256" key="7">
    <source>
        <dbReference type="ARBA" id="ARBA00049529"/>
    </source>
</evidence>
<evidence type="ECO:0000256" key="2">
    <source>
        <dbReference type="ARBA" id="ARBA00009320"/>
    </source>
</evidence>
<organism evidence="13 14">
    <name type="scientific">Legionella waltersii</name>
    <dbReference type="NCBI Taxonomy" id="66969"/>
    <lineage>
        <taxon>Bacteria</taxon>
        <taxon>Pseudomonadati</taxon>
        <taxon>Pseudomonadota</taxon>
        <taxon>Gammaproteobacteria</taxon>
        <taxon>Legionellales</taxon>
        <taxon>Legionellaceae</taxon>
        <taxon>Legionella</taxon>
    </lineage>
</organism>
<dbReference type="Gene3D" id="3.30.470.10">
    <property type="match status" value="1"/>
</dbReference>
<evidence type="ECO:0000256" key="5">
    <source>
        <dbReference type="ARBA" id="ARBA00035633"/>
    </source>
</evidence>
<evidence type="ECO:0000256" key="12">
    <source>
        <dbReference type="RuleBase" id="RU004516"/>
    </source>
</evidence>
<dbReference type="InterPro" id="IPR043132">
    <property type="entry name" value="BCAT-like_C"/>
</dbReference>
<proteinExistence type="inferred from homology"/>
<dbReference type="GO" id="GO:0008652">
    <property type="term" value="P:amino acid biosynthetic process"/>
    <property type="evidence" value="ECO:0007669"/>
    <property type="project" value="UniProtKB-ARBA"/>
</dbReference>
<name>A0A0W1A1S9_9GAMM</name>
<dbReference type="PATRIC" id="fig|66969.6.peg.3417"/>
<dbReference type="EMBL" id="LNZB01000060">
    <property type="protein sequence ID" value="KTD75088.1"/>
    <property type="molecule type" value="Genomic_DNA"/>
</dbReference>
<comment type="pathway">
    <text evidence="5">Cofactor biosynthesis; tetrahydrofolate biosynthesis; 4-aminobenzoate from chorismate: step 2/2.</text>
</comment>
<sequence>MMKYAFINGNFIEETNASISIFDRGFLFGDAIYEVLPVYNGRPFFLEKHLERLFSNLDKIKIPIPSYPFEEIIDQLIRKNGGDTMQVYLQITRGNQGIRKHDIPDSLEPTVVAFTLHNKFPSLEDKEKGMSAKLIEDFRWSRCDIKTTSLLANIMINHEAVSAGYLTSIMVRDGYITEGSTCNVFIVDSNDLIVTPPLNNLCLPGITRNIVLELIQKSNLKYTEANITIDDLYSAKEVWITSTTKEIFPIVTVNDKPINKGIIGGTWRILNNQFQQLLTKA</sequence>
<keyword evidence="13" id="KW-0808">Transferase</keyword>
<dbReference type="PANTHER" id="PTHR42743:SF10">
    <property type="entry name" value="D-ALANINE AMINOTRANSFERASE"/>
    <property type="match status" value="1"/>
</dbReference>
<dbReference type="CDD" id="cd01558">
    <property type="entry name" value="D-AAT_like"/>
    <property type="match status" value="1"/>
</dbReference>
<keyword evidence="4" id="KW-0289">Folate biosynthesis</keyword>
<dbReference type="InterPro" id="IPR043131">
    <property type="entry name" value="BCAT-like_N"/>
</dbReference>
<keyword evidence="3 12" id="KW-0663">Pyridoxal phosphate</keyword>
<evidence type="ECO:0000256" key="11">
    <source>
        <dbReference type="RuleBase" id="RU004106"/>
    </source>
</evidence>
<dbReference type="Gene3D" id="3.20.10.10">
    <property type="entry name" value="D-amino Acid Aminotransferase, subunit A, domain 2"/>
    <property type="match status" value="1"/>
</dbReference>
<gene>
    <name evidence="13" type="primary">ala</name>
    <name evidence="13" type="ORF">Lwal_3129</name>
</gene>
<dbReference type="SUPFAM" id="SSF56752">
    <property type="entry name" value="D-aminoacid aminotransferase-like PLP-dependent enzymes"/>
    <property type="match status" value="1"/>
</dbReference>
<evidence type="ECO:0000256" key="3">
    <source>
        <dbReference type="ARBA" id="ARBA00022898"/>
    </source>
</evidence>
<comment type="caution">
    <text evidence="13">The sequence shown here is derived from an EMBL/GenBank/DDBJ whole genome shotgun (WGS) entry which is preliminary data.</text>
</comment>
<reference evidence="13 14" key="1">
    <citation type="submission" date="2015-11" db="EMBL/GenBank/DDBJ databases">
        <title>Genomic analysis of 38 Legionella species identifies large and diverse effector repertoires.</title>
        <authorList>
            <person name="Burstein D."/>
            <person name="Amaro F."/>
            <person name="Zusman T."/>
            <person name="Lifshitz Z."/>
            <person name="Cohen O."/>
            <person name="Gilbert J.A."/>
            <person name="Pupko T."/>
            <person name="Shuman H.A."/>
            <person name="Segal G."/>
        </authorList>
    </citation>
    <scope>NUCLEOTIDE SEQUENCE [LARGE SCALE GENOMIC DNA]</scope>
    <source>
        <strain evidence="13 14">ATCC 51914</strain>
    </source>
</reference>
<evidence type="ECO:0000313" key="14">
    <source>
        <dbReference type="Proteomes" id="UP000054729"/>
    </source>
</evidence>
<keyword evidence="14" id="KW-1185">Reference proteome</keyword>